<dbReference type="InterPro" id="IPR036388">
    <property type="entry name" value="WH-like_DNA-bd_sf"/>
</dbReference>
<keyword evidence="2" id="KW-1185">Reference proteome</keyword>
<proteinExistence type="predicted"/>
<sequence>MLPDQDDERLATGLVRLAAAMADATDGHATDTPSMLVDQQIVLMLAQRGEPRAVTELASAVGMKVSDLVEAVSRLRVDGLVRLDPAPSYDPGHVHVSLTDRGRELPSPLVNWAAHLLARLDGLPSDEQSRLLSAVCRQIAQLQRRDAISTARMCLTCRYFQPYAHAGQPEPHHCGLVDAPFGHTHIRVHCPEQRRPDDE</sequence>
<reference evidence="2" key="1">
    <citation type="journal article" date="2019" name="Int. J. Syst. Evol. Microbiol.">
        <title>The Global Catalogue of Microorganisms (GCM) 10K type strain sequencing project: providing services to taxonomists for standard genome sequencing and annotation.</title>
        <authorList>
            <consortium name="The Broad Institute Genomics Platform"/>
            <consortium name="The Broad Institute Genome Sequencing Center for Infectious Disease"/>
            <person name="Wu L."/>
            <person name="Ma J."/>
        </authorList>
    </citation>
    <scope>NUCLEOTIDE SEQUENCE [LARGE SCALE GENOMIC DNA]</scope>
    <source>
        <strain evidence="2">JCM 18304</strain>
    </source>
</reference>
<organism evidence="1 2">
    <name type="scientific">Rugosimonospora acidiphila</name>
    <dbReference type="NCBI Taxonomy" id="556531"/>
    <lineage>
        <taxon>Bacteria</taxon>
        <taxon>Bacillati</taxon>
        <taxon>Actinomycetota</taxon>
        <taxon>Actinomycetes</taxon>
        <taxon>Micromonosporales</taxon>
        <taxon>Micromonosporaceae</taxon>
        <taxon>Rugosimonospora</taxon>
    </lineage>
</organism>
<dbReference type="SUPFAM" id="SSF46785">
    <property type="entry name" value="Winged helix' DNA-binding domain"/>
    <property type="match status" value="1"/>
</dbReference>
<dbReference type="Gene3D" id="1.10.10.10">
    <property type="entry name" value="Winged helix-like DNA-binding domain superfamily/Winged helix DNA-binding domain"/>
    <property type="match status" value="1"/>
</dbReference>
<accession>A0ABP9SQS3</accession>
<dbReference type="InterPro" id="IPR036390">
    <property type="entry name" value="WH_DNA-bd_sf"/>
</dbReference>
<protein>
    <submittedName>
        <fullName evidence="1">MarR family transcriptional regulator</fullName>
    </submittedName>
</protein>
<dbReference type="Proteomes" id="UP001501570">
    <property type="component" value="Unassembled WGS sequence"/>
</dbReference>
<name>A0ABP9SQS3_9ACTN</name>
<comment type="caution">
    <text evidence="1">The sequence shown here is derived from an EMBL/GenBank/DDBJ whole genome shotgun (WGS) entry which is preliminary data.</text>
</comment>
<evidence type="ECO:0000313" key="1">
    <source>
        <dbReference type="EMBL" id="GAA5200968.1"/>
    </source>
</evidence>
<dbReference type="RefSeq" id="WP_345638793.1">
    <property type="nucleotide sequence ID" value="NZ_BAABJQ010000047.1"/>
</dbReference>
<gene>
    <name evidence="1" type="ORF">GCM10023322_79990</name>
</gene>
<dbReference type="EMBL" id="BAABJQ010000047">
    <property type="protein sequence ID" value="GAA5200968.1"/>
    <property type="molecule type" value="Genomic_DNA"/>
</dbReference>
<evidence type="ECO:0000313" key="2">
    <source>
        <dbReference type="Proteomes" id="UP001501570"/>
    </source>
</evidence>